<dbReference type="AlphaFoldDB" id="A0A1A8T3D3"/>
<dbReference type="NCBIfam" id="NF037995">
    <property type="entry name" value="TRAP_S1"/>
    <property type="match status" value="1"/>
</dbReference>
<dbReference type="InterPro" id="IPR018389">
    <property type="entry name" value="DctP_fam"/>
</dbReference>
<dbReference type="OrthoDB" id="8690069at2"/>
<evidence type="ECO:0000256" key="2">
    <source>
        <dbReference type="SAM" id="SignalP"/>
    </source>
</evidence>
<evidence type="ECO:0000313" key="4">
    <source>
        <dbReference type="Proteomes" id="UP000092544"/>
    </source>
</evidence>
<dbReference type="PANTHER" id="PTHR33376">
    <property type="match status" value="1"/>
</dbReference>
<dbReference type="GO" id="GO:0055085">
    <property type="term" value="P:transmembrane transport"/>
    <property type="evidence" value="ECO:0007669"/>
    <property type="project" value="InterPro"/>
</dbReference>
<keyword evidence="4" id="KW-1185">Reference proteome</keyword>
<organism evidence="3 4">
    <name type="scientific">Marinomonas spartinae</name>
    <dbReference type="NCBI Taxonomy" id="1792290"/>
    <lineage>
        <taxon>Bacteria</taxon>
        <taxon>Pseudomonadati</taxon>
        <taxon>Pseudomonadota</taxon>
        <taxon>Gammaproteobacteria</taxon>
        <taxon>Oceanospirillales</taxon>
        <taxon>Oceanospirillaceae</taxon>
        <taxon>Marinomonas</taxon>
    </lineage>
</organism>
<dbReference type="Proteomes" id="UP000092544">
    <property type="component" value="Unassembled WGS sequence"/>
</dbReference>
<protein>
    <submittedName>
        <fullName evidence="3">Sialic acid-binding periplasmic protein SiaP</fullName>
    </submittedName>
</protein>
<gene>
    <name evidence="3" type="primary">siaP_1</name>
    <name evidence="3" type="ORF">MSP8886_00228</name>
</gene>
<dbReference type="InterPro" id="IPR038404">
    <property type="entry name" value="TRAP_DctP_sf"/>
</dbReference>
<dbReference type="Gene3D" id="3.40.190.170">
    <property type="entry name" value="Bacterial extracellular solute-binding protein, family 7"/>
    <property type="match status" value="1"/>
</dbReference>
<dbReference type="STRING" id="1792290.MSP8886_00228"/>
<dbReference type="RefSeq" id="WP_067011851.1">
    <property type="nucleotide sequence ID" value="NZ_FLOB01000001.1"/>
</dbReference>
<evidence type="ECO:0000313" key="3">
    <source>
        <dbReference type="EMBL" id="SBS25279.1"/>
    </source>
</evidence>
<dbReference type="PIRSF" id="PIRSF006470">
    <property type="entry name" value="DctB"/>
    <property type="match status" value="1"/>
</dbReference>
<dbReference type="GO" id="GO:0030288">
    <property type="term" value="C:outer membrane-bounded periplasmic space"/>
    <property type="evidence" value="ECO:0007669"/>
    <property type="project" value="InterPro"/>
</dbReference>
<sequence>MTIKRTWLIASVSLISLSAHAASYTLNMSTVLAPNNPLTKGLYYFKKQVESASHGDIKINVFPSGSLGGTGDLIEQARAGSNVSMMADPSRLQNYVNDFGVLASPYIFDSLKQAQKYYRSDAFKKLEAKLQKKGGLDILSANWFQGTRMLITKKPVSTPADVKGMRIRAADSKIGIKTVEVLGGTATPMPWNEVYTALQQKVIDGVEVHPAAFYDSKLYEVAKYIQPTDHAYLMTYLVVGDHWLKSLPEKYQKLLKEKAFDAGNLVTNEIIKNEKHYIQESVKHGMIFHPVDVNKFKENSKGLFKELGLESEYKKVEASLK</sequence>
<dbReference type="Pfam" id="PF03480">
    <property type="entry name" value="DctP"/>
    <property type="match status" value="1"/>
</dbReference>
<name>A0A1A8T3D3_9GAMM</name>
<dbReference type="InterPro" id="IPR004682">
    <property type="entry name" value="TRAP_DctP"/>
</dbReference>
<dbReference type="PANTHER" id="PTHR33376:SF3">
    <property type="entry name" value="C4-DICARBOXYLATE-BINDING PROTEIN"/>
    <property type="match status" value="1"/>
</dbReference>
<dbReference type="CDD" id="cd13669">
    <property type="entry name" value="PBP2_TRAP_TM0322_like"/>
    <property type="match status" value="1"/>
</dbReference>
<accession>A0A1A8T3D3</accession>
<feature type="signal peptide" evidence="2">
    <location>
        <begin position="1"/>
        <end position="21"/>
    </location>
</feature>
<dbReference type="NCBIfam" id="TIGR00787">
    <property type="entry name" value="dctP"/>
    <property type="match status" value="1"/>
</dbReference>
<feature type="chain" id="PRO_5008378748" evidence="2">
    <location>
        <begin position="22"/>
        <end position="321"/>
    </location>
</feature>
<evidence type="ECO:0000256" key="1">
    <source>
        <dbReference type="ARBA" id="ARBA00022729"/>
    </source>
</evidence>
<proteinExistence type="predicted"/>
<keyword evidence="1 2" id="KW-0732">Signal</keyword>
<dbReference type="EMBL" id="FLOB01000001">
    <property type="protein sequence ID" value="SBS25279.1"/>
    <property type="molecule type" value="Genomic_DNA"/>
</dbReference>
<reference evidence="3 4" key="1">
    <citation type="submission" date="2016-06" db="EMBL/GenBank/DDBJ databases">
        <authorList>
            <person name="Kjaerup R.B."/>
            <person name="Dalgaard T.S."/>
            <person name="Juul-Madsen H.R."/>
        </authorList>
    </citation>
    <scope>NUCLEOTIDE SEQUENCE [LARGE SCALE GENOMIC DNA]</scope>
    <source>
        <strain evidence="3 4">CECT 8886</strain>
    </source>
</reference>